<dbReference type="SUPFAM" id="SSF52279">
    <property type="entry name" value="Beta-D-glucan exohydrolase, C-terminal domain"/>
    <property type="match status" value="1"/>
</dbReference>
<evidence type="ECO:0000256" key="4">
    <source>
        <dbReference type="SAM" id="SignalP"/>
    </source>
</evidence>
<evidence type="ECO:0000313" key="6">
    <source>
        <dbReference type="EMBL" id="GAA4902293.1"/>
    </source>
</evidence>
<organism evidence="6 7">
    <name type="scientific">Ferrimonas pelagia</name>
    <dbReference type="NCBI Taxonomy" id="1177826"/>
    <lineage>
        <taxon>Bacteria</taxon>
        <taxon>Pseudomonadati</taxon>
        <taxon>Pseudomonadota</taxon>
        <taxon>Gammaproteobacteria</taxon>
        <taxon>Alteromonadales</taxon>
        <taxon>Ferrimonadaceae</taxon>
        <taxon>Ferrimonas</taxon>
    </lineage>
</organism>
<dbReference type="InterPro" id="IPR013783">
    <property type="entry name" value="Ig-like_fold"/>
</dbReference>
<evidence type="ECO:0000256" key="1">
    <source>
        <dbReference type="ARBA" id="ARBA00005336"/>
    </source>
</evidence>
<dbReference type="InterPro" id="IPR011658">
    <property type="entry name" value="PA14_dom"/>
</dbReference>
<comment type="caution">
    <text evidence="6">The sequence shown here is derived from an EMBL/GenBank/DDBJ whole genome shotgun (WGS) entry which is preliminary data.</text>
</comment>
<feature type="domain" description="PA14" evidence="5">
    <location>
        <begin position="475"/>
        <end position="617"/>
    </location>
</feature>
<dbReference type="Gene3D" id="2.60.40.10">
    <property type="entry name" value="Immunoglobulins"/>
    <property type="match status" value="1"/>
</dbReference>
<dbReference type="InterPro" id="IPR026891">
    <property type="entry name" value="Fn3-like"/>
</dbReference>
<dbReference type="InterPro" id="IPR036881">
    <property type="entry name" value="Glyco_hydro_3_C_sf"/>
</dbReference>
<reference evidence="7" key="1">
    <citation type="journal article" date="2019" name="Int. J. Syst. Evol. Microbiol.">
        <title>The Global Catalogue of Microorganisms (GCM) 10K type strain sequencing project: providing services to taxonomists for standard genome sequencing and annotation.</title>
        <authorList>
            <consortium name="The Broad Institute Genomics Platform"/>
            <consortium name="The Broad Institute Genome Sequencing Center for Infectious Disease"/>
            <person name="Wu L."/>
            <person name="Ma J."/>
        </authorList>
    </citation>
    <scope>NUCLEOTIDE SEQUENCE [LARGE SCALE GENOMIC DNA]</scope>
    <source>
        <strain evidence="7">JCM 18401</strain>
    </source>
</reference>
<dbReference type="PANTHER" id="PTHR42721:SF3">
    <property type="entry name" value="BETA-D-XYLOSIDASE 5-RELATED"/>
    <property type="match status" value="1"/>
</dbReference>
<dbReference type="Gene3D" id="3.20.20.300">
    <property type="entry name" value="Glycoside hydrolase, family 3, N-terminal domain"/>
    <property type="match status" value="1"/>
</dbReference>
<dbReference type="PRINTS" id="PR00133">
    <property type="entry name" value="GLHYDRLASE3"/>
</dbReference>
<dbReference type="InterPro" id="IPR037524">
    <property type="entry name" value="PA14/GLEYA"/>
</dbReference>
<accession>A0ABP9FHS5</accession>
<dbReference type="SMART" id="SM00758">
    <property type="entry name" value="PA14"/>
    <property type="match status" value="1"/>
</dbReference>
<keyword evidence="2 4" id="KW-0732">Signal</keyword>
<dbReference type="PROSITE" id="PS51820">
    <property type="entry name" value="PA14"/>
    <property type="match status" value="1"/>
</dbReference>
<dbReference type="InterPro" id="IPR044993">
    <property type="entry name" value="BXL"/>
</dbReference>
<sequence>MKSKLATAISVALLIAPALANASDTRPEIPFYDHTLPFDARLDDISARMSNEEKGHMISLFNKGVPRLGLKAFTPGEALHGLTSPHATTVFPQSIGLAATWDPIAVQRMGSAISDEARAQYHNGPNVHGNRDQVDQPGPLMFWSPVINVARDPRWGRTQEAYGEDPLMNGTMATAYVTGMQGDHPKYLKTAAGAKHFVANNEEHNRFYTSAEISEKQLREFYFPAYKQVVQEGNAHIIMTAYNAVNGEPAVTNKWLVNDVLRDEWGFDGLVMADYGSVALLTEGYGQGGLEGHGIYPSHKESAAAVLNAQTLDLDNTSIFRRELIQAVEEGMVPQAQLDRAFRNVMTVGLKLGMFDPEELSPWKDIPFETLTSFKDLALELAEKSIVLLQNEPVDGTPLLPLDKSALKTVAVIGPNAERLNYGTYSGTATDPVTPLQGIRDYLGDDVEVLYVPWTGSEAGFDHIDMSNITLLDDHGMGVWQAQYYDNSNAVGEPVAIGKTPNIDQHWTDTPPHESLGKAYGVRYTTTLIPPQAGTYTLRVKHVGGNAILKINDNVVMRAHGRSYEQEHVADFQFEANQSYTLELQSGRPSRANEHQISFGWRLPLEENQFEGGELEVAKQADAVIAVMGLSTQFERESVDRSAPGLPSEQTDMLRGVINANPNTIVVLQSGSAIETPFLKNRIPAVLQSWYPGERGGEAIANTLFGDNNPGGKLPLTFPRSWKDLPAFDDYDITKGRSYWYFDKEPLWAFGHGLSYTDFKMDKLKLKSKKVKADGTIDLSVRVNNTGKVDGDEVVQVYVVDKFDRSDKPQQRLKAFERVSVKAGKSETVELSIDVAELAYWDEKTKNWALGDRYEIRVGNASDNITLSETVRVK</sequence>
<dbReference type="GO" id="GO:0016787">
    <property type="term" value="F:hydrolase activity"/>
    <property type="evidence" value="ECO:0007669"/>
    <property type="project" value="UniProtKB-KW"/>
</dbReference>
<dbReference type="SUPFAM" id="SSF56988">
    <property type="entry name" value="Anthrax protective antigen"/>
    <property type="match status" value="1"/>
</dbReference>
<dbReference type="Gene3D" id="3.40.50.1700">
    <property type="entry name" value="Glycoside hydrolase family 3 C-terminal domain"/>
    <property type="match status" value="2"/>
</dbReference>
<evidence type="ECO:0000256" key="3">
    <source>
        <dbReference type="ARBA" id="ARBA00022801"/>
    </source>
</evidence>
<dbReference type="Pfam" id="PF07691">
    <property type="entry name" value="PA14"/>
    <property type="match status" value="1"/>
</dbReference>
<dbReference type="InterPro" id="IPR002772">
    <property type="entry name" value="Glyco_hydro_3_C"/>
</dbReference>
<gene>
    <name evidence="6" type="ORF">GCM10023333_40470</name>
</gene>
<dbReference type="SMART" id="SM01217">
    <property type="entry name" value="Fn3_like"/>
    <property type="match status" value="1"/>
</dbReference>
<dbReference type="RefSeq" id="WP_345337327.1">
    <property type="nucleotide sequence ID" value="NZ_BAABJZ010000105.1"/>
</dbReference>
<evidence type="ECO:0000259" key="5">
    <source>
        <dbReference type="PROSITE" id="PS51820"/>
    </source>
</evidence>
<protein>
    <submittedName>
        <fullName evidence="6">Glycoside hydrolase family 3 C-terminal domain-containing protein</fullName>
    </submittedName>
</protein>
<name>A0ABP9FHS5_9GAMM</name>
<evidence type="ECO:0000313" key="7">
    <source>
        <dbReference type="Proteomes" id="UP001499988"/>
    </source>
</evidence>
<keyword evidence="3 6" id="KW-0378">Hydrolase</keyword>
<feature type="chain" id="PRO_5045589751" evidence="4">
    <location>
        <begin position="23"/>
        <end position="874"/>
    </location>
</feature>
<dbReference type="InterPro" id="IPR036962">
    <property type="entry name" value="Glyco_hydro_3_N_sf"/>
</dbReference>
<dbReference type="Proteomes" id="UP001499988">
    <property type="component" value="Unassembled WGS sequence"/>
</dbReference>
<evidence type="ECO:0000256" key="2">
    <source>
        <dbReference type="ARBA" id="ARBA00022729"/>
    </source>
</evidence>
<dbReference type="Pfam" id="PF14310">
    <property type="entry name" value="Fn3-like"/>
    <property type="match status" value="1"/>
</dbReference>
<dbReference type="PANTHER" id="PTHR42721">
    <property type="entry name" value="SUGAR HYDROLASE-RELATED"/>
    <property type="match status" value="1"/>
</dbReference>
<dbReference type="EMBL" id="BAABJZ010000105">
    <property type="protein sequence ID" value="GAA4902293.1"/>
    <property type="molecule type" value="Genomic_DNA"/>
</dbReference>
<dbReference type="InterPro" id="IPR001764">
    <property type="entry name" value="Glyco_hydro_3_N"/>
</dbReference>
<dbReference type="SUPFAM" id="SSF51445">
    <property type="entry name" value="(Trans)glycosidases"/>
    <property type="match status" value="1"/>
</dbReference>
<dbReference type="InterPro" id="IPR017853">
    <property type="entry name" value="GH"/>
</dbReference>
<feature type="signal peptide" evidence="4">
    <location>
        <begin position="1"/>
        <end position="22"/>
    </location>
</feature>
<dbReference type="Pfam" id="PF01915">
    <property type="entry name" value="Glyco_hydro_3_C"/>
    <property type="match status" value="1"/>
</dbReference>
<comment type="similarity">
    <text evidence="1">Belongs to the glycosyl hydrolase 3 family.</text>
</comment>
<keyword evidence="7" id="KW-1185">Reference proteome</keyword>
<proteinExistence type="inferred from homology"/>
<dbReference type="Pfam" id="PF00933">
    <property type="entry name" value="Glyco_hydro_3"/>
    <property type="match status" value="1"/>
</dbReference>